<dbReference type="Pfam" id="PF02841">
    <property type="entry name" value="GBP_C"/>
    <property type="match status" value="1"/>
</dbReference>
<comment type="similarity">
    <text evidence="6">Belongs to the TRAFAC class dynamin-like GTPase superfamily. GB1/RHD3 GTPase family.</text>
</comment>
<keyword evidence="3" id="KW-0378">Hydrolase</keyword>
<organism evidence="9 10">
    <name type="scientific">Chanos chanos</name>
    <name type="common">Milkfish</name>
    <name type="synonym">Mugil chanos</name>
    <dbReference type="NCBI Taxonomy" id="29144"/>
    <lineage>
        <taxon>Eukaryota</taxon>
        <taxon>Metazoa</taxon>
        <taxon>Chordata</taxon>
        <taxon>Craniata</taxon>
        <taxon>Vertebrata</taxon>
        <taxon>Euteleostomi</taxon>
        <taxon>Actinopterygii</taxon>
        <taxon>Neopterygii</taxon>
        <taxon>Teleostei</taxon>
        <taxon>Ostariophysi</taxon>
        <taxon>Gonorynchiformes</taxon>
        <taxon>Chanidae</taxon>
        <taxon>Chanos</taxon>
    </lineage>
</organism>
<dbReference type="CDD" id="cd16269">
    <property type="entry name" value="GBP_C"/>
    <property type="match status" value="1"/>
</dbReference>
<dbReference type="InterPro" id="IPR030386">
    <property type="entry name" value="G_GB1_RHD3_dom"/>
</dbReference>
<dbReference type="InParanoid" id="A0A6J2W780"/>
<keyword evidence="7" id="KW-0175">Coiled coil</keyword>
<evidence type="ECO:0000256" key="3">
    <source>
        <dbReference type="ARBA" id="ARBA00022801"/>
    </source>
</evidence>
<keyword evidence="4" id="KW-0391">Immunity</keyword>
<dbReference type="FunFam" id="1.20.1000.10:FF:000001">
    <property type="entry name" value="Guanylate binding protein 1"/>
    <property type="match status" value="1"/>
</dbReference>
<dbReference type="PANTHER" id="PTHR10751">
    <property type="entry name" value="GUANYLATE BINDING PROTEIN"/>
    <property type="match status" value="1"/>
</dbReference>
<dbReference type="SUPFAM" id="SSF48340">
    <property type="entry name" value="Interferon-induced guanylate-binding protein 1 (GBP1), C-terminal domain"/>
    <property type="match status" value="1"/>
</dbReference>
<dbReference type="FunFam" id="3.40.50.300:FF:002830">
    <property type="entry name" value="Guanylate-binding protein 2"/>
    <property type="match status" value="1"/>
</dbReference>
<dbReference type="OrthoDB" id="2135133at2759"/>
<accession>A0A6J2W780</accession>
<evidence type="ECO:0000259" key="8">
    <source>
        <dbReference type="PROSITE" id="PS51715"/>
    </source>
</evidence>
<evidence type="ECO:0000256" key="6">
    <source>
        <dbReference type="PROSITE-ProRule" id="PRU01052"/>
    </source>
</evidence>
<gene>
    <name evidence="10" type="primary">LOC115821631</name>
</gene>
<dbReference type="GO" id="GO:0003924">
    <property type="term" value="F:GTPase activity"/>
    <property type="evidence" value="ECO:0007669"/>
    <property type="project" value="InterPro"/>
</dbReference>
<dbReference type="Gene3D" id="3.40.50.300">
    <property type="entry name" value="P-loop containing nucleotide triphosphate hydrolases"/>
    <property type="match status" value="1"/>
</dbReference>
<dbReference type="GeneID" id="115821631"/>
<dbReference type="PROSITE" id="PS51715">
    <property type="entry name" value="G_GB1_RHD3"/>
    <property type="match status" value="1"/>
</dbReference>
<keyword evidence="5" id="KW-0342">GTP-binding</keyword>
<protein>
    <submittedName>
        <fullName evidence="10">Guanylate-binding protein 1-like</fullName>
    </submittedName>
</protein>
<proteinExistence type="inferred from homology"/>
<evidence type="ECO:0000313" key="9">
    <source>
        <dbReference type="Proteomes" id="UP000504632"/>
    </source>
</evidence>
<keyword evidence="2" id="KW-0547">Nucleotide-binding</keyword>
<evidence type="ECO:0000256" key="7">
    <source>
        <dbReference type="SAM" id="Coils"/>
    </source>
</evidence>
<dbReference type="FunCoup" id="A0A6J2W780">
    <property type="interactions" value="140"/>
</dbReference>
<dbReference type="SUPFAM" id="SSF52540">
    <property type="entry name" value="P-loop containing nucleoside triphosphate hydrolases"/>
    <property type="match status" value="1"/>
</dbReference>
<dbReference type="InterPro" id="IPR036543">
    <property type="entry name" value="Guanylate-bd_C_sf"/>
</dbReference>
<evidence type="ECO:0000313" key="10">
    <source>
        <dbReference type="RefSeq" id="XP_030641295.1"/>
    </source>
</evidence>
<reference evidence="10" key="1">
    <citation type="submission" date="2025-08" db="UniProtKB">
        <authorList>
            <consortium name="RefSeq"/>
        </authorList>
    </citation>
    <scope>IDENTIFICATION</scope>
</reference>
<evidence type="ECO:0000256" key="2">
    <source>
        <dbReference type="ARBA" id="ARBA00022741"/>
    </source>
</evidence>
<dbReference type="CDD" id="cd01851">
    <property type="entry name" value="GBP"/>
    <property type="match status" value="1"/>
</dbReference>
<keyword evidence="1" id="KW-0399">Innate immunity</keyword>
<dbReference type="InterPro" id="IPR003191">
    <property type="entry name" value="Guanylate-bd/ATL_C"/>
</dbReference>
<dbReference type="InterPro" id="IPR037684">
    <property type="entry name" value="GBP_C"/>
</dbReference>
<dbReference type="GO" id="GO:0005525">
    <property type="term" value="F:GTP binding"/>
    <property type="evidence" value="ECO:0007669"/>
    <property type="project" value="UniProtKB-KW"/>
</dbReference>
<evidence type="ECO:0000256" key="4">
    <source>
        <dbReference type="ARBA" id="ARBA00022859"/>
    </source>
</evidence>
<sequence>MPEPICLIDNDTNGHMCVRREALEILEKITQPVVVVAIVGLYRTGKSFLMNKLASKHTGFALGATIESKTKGIWMWCLPHPTKEGHTLVLLDTEGLGDIDKGDEKHDTWIFCLAVLLSSTLVYNSMGTINNDALEKLHYVTELTEHIKVKSGPANYDQSSEFMAIFPSFVWAVRDFTLTLELEGRPITADQYLESALKLKTGSSRKMEEYNQPRRCLREFFSERKCFVFERPTSVEKMKKMEQLADTDLEPNFVKQTQDFCNYIFMNARAKTIREGLGLTGRMLGSLAETYVKAIRSGQVPCLDNAVESLSEIQNRRAINEALDFYKKTMSCKVKLPTETQGQLSDIHAAVEKEAVAIFINGSFNDHDQRHQLEFMKTVQSVYDEYCMKNIEESCQMCRSVISCVFGWLEIAVREGSFMHPGGYKEYCSAMKEATEQYRSEKGHRLMSEEVLKEYLNERDGIGKSILAADRSLTECQRQNELQQLKSEALEQRKRALEEQNSIQQQQMKAQERTYEENIKQLLVKMEQEQQRNQEEHKRVLNAKLKEQSDLLEQGFKGRAESLQKEINDLREDRRRQEESQPSTVSKVLDTVGTAAAIFLPGIGKVAGLGLSLISKWFK</sequence>
<feature type="domain" description="GB1/RHD3-type G" evidence="8">
    <location>
        <begin position="30"/>
        <end position="269"/>
    </location>
</feature>
<evidence type="ECO:0000256" key="1">
    <source>
        <dbReference type="ARBA" id="ARBA00022588"/>
    </source>
</evidence>
<dbReference type="InterPro" id="IPR015894">
    <property type="entry name" value="Guanylate-bd_N"/>
</dbReference>
<evidence type="ECO:0000256" key="5">
    <source>
        <dbReference type="ARBA" id="ARBA00023134"/>
    </source>
</evidence>
<keyword evidence="9" id="KW-1185">Reference proteome</keyword>
<dbReference type="InterPro" id="IPR027417">
    <property type="entry name" value="P-loop_NTPase"/>
</dbReference>
<feature type="coiled-coil region" evidence="7">
    <location>
        <begin position="473"/>
        <end position="580"/>
    </location>
</feature>
<dbReference type="GO" id="GO:0045087">
    <property type="term" value="P:innate immune response"/>
    <property type="evidence" value="ECO:0007669"/>
    <property type="project" value="UniProtKB-KW"/>
</dbReference>
<dbReference type="AlphaFoldDB" id="A0A6J2W780"/>
<name>A0A6J2W780_CHACN</name>
<dbReference type="Pfam" id="PF02263">
    <property type="entry name" value="GBP"/>
    <property type="match status" value="1"/>
</dbReference>
<dbReference type="Proteomes" id="UP000504632">
    <property type="component" value="Chromosome 9"/>
</dbReference>
<dbReference type="RefSeq" id="XP_030641295.1">
    <property type="nucleotide sequence ID" value="XM_030785435.1"/>
</dbReference>
<dbReference type="Gene3D" id="1.20.1000.10">
    <property type="entry name" value="Guanylate-binding protein, C-terminal domain"/>
    <property type="match status" value="1"/>
</dbReference>